<feature type="binding site" evidence="7">
    <location>
        <position position="52"/>
    </location>
    <ligand>
        <name>glyoxylate</name>
        <dbReference type="ChEBI" id="CHEBI:36655"/>
    </ligand>
</feature>
<feature type="binding site" evidence="7">
    <location>
        <position position="154"/>
    </location>
    <ligand>
        <name>FMN</name>
        <dbReference type="ChEBI" id="CHEBI:58210"/>
    </ligand>
</feature>
<evidence type="ECO:0000313" key="11">
    <source>
        <dbReference type="Proteomes" id="UP000542405"/>
    </source>
</evidence>
<feature type="binding site" evidence="7">
    <location>
        <position position="134"/>
    </location>
    <ligand>
        <name>FMN</name>
        <dbReference type="ChEBI" id="CHEBI:58210"/>
    </ligand>
</feature>
<feature type="binding site" evidence="7">
    <location>
        <position position="305"/>
    </location>
    <ligand>
        <name>glyoxylate</name>
        <dbReference type="ChEBI" id="CHEBI:36655"/>
    </ligand>
</feature>
<feature type="binding site" evidence="7">
    <location>
        <position position="182"/>
    </location>
    <ligand>
        <name>FMN</name>
        <dbReference type="ChEBI" id="CHEBI:58210"/>
    </ligand>
</feature>
<organism evidence="10 11">
    <name type="scientific">Achromobacter ruhlandii</name>
    <dbReference type="NCBI Taxonomy" id="72557"/>
    <lineage>
        <taxon>Bacteria</taxon>
        <taxon>Pseudomonadati</taxon>
        <taxon>Pseudomonadota</taxon>
        <taxon>Betaproteobacteria</taxon>
        <taxon>Burkholderiales</taxon>
        <taxon>Alcaligenaceae</taxon>
        <taxon>Achromobacter</taxon>
    </lineage>
</organism>
<dbReference type="CDD" id="cd02809">
    <property type="entry name" value="alpha_hydroxyacid_oxid_FMN"/>
    <property type="match status" value="1"/>
</dbReference>
<keyword evidence="4" id="KW-0560">Oxidoreductase</keyword>
<dbReference type="InterPro" id="IPR013785">
    <property type="entry name" value="Aldolase_TIM"/>
</dbReference>
<dbReference type="PROSITE" id="PS51349">
    <property type="entry name" value="FMN_HYDROXY_ACID_DH_2"/>
    <property type="match status" value="1"/>
</dbReference>
<feature type="binding site" evidence="7">
    <location>
        <position position="281"/>
    </location>
    <ligand>
        <name>FMN</name>
        <dbReference type="ChEBI" id="CHEBI:58210"/>
    </ligand>
</feature>
<evidence type="ECO:0000256" key="7">
    <source>
        <dbReference type="PIRSR" id="PIRSR000138-2"/>
    </source>
</evidence>
<dbReference type="PANTHER" id="PTHR10578:SF107">
    <property type="entry name" value="2-HYDROXYACID OXIDASE 1"/>
    <property type="match status" value="1"/>
</dbReference>
<accession>A0A848NBP5</accession>
<feature type="binding site" evidence="7">
    <location>
        <begin position="335"/>
        <end position="339"/>
    </location>
    <ligand>
        <name>FMN</name>
        <dbReference type="ChEBI" id="CHEBI:58210"/>
    </ligand>
</feature>
<dbReference type="FunFam" id="3.20.20.70:FF:000029">
    <property type="entry name" value="L-lactate dehydrogenase"/>
    <property type="match status" value="1"/>
</dbReference>
<dbReference type="EMBL" id="JABBZE010000001">
    <property type="protein sequence ID" value="NMU88310.1"/>
    <property type="molecule type" value="Genomic_DNA"/>
</dbReference>
<name>A0A848NBP5_9BURK</name>
<feature type="binding site" evidence="7">
    <location>
        <begin position="358"/>
        <end position="359"/>
    </location>
    <ligand>
        <name>FMN</name>
        <dbReference type="ChEBI" id="CHEBI:58210"/>
    </ligand>
</feature>
<dbReference type="Gene3D" id="3.20.20.70">
    <property type="entry name" value="Aldolase class I"/>
    <property type="match status" value="1"/>
</dbReference>
<feature type="binding site" evidence="7">
    <location>
        <position position="303"/>
    </location>
    <ligand>
        <name>FMN</name>
        <dbReference type="ChEBI" id="CHEBI:58210"/>
    </ligand>
</feature>
<feature type="binding site" evidence="7">
    <location>
        <begin position="105"/>
        <end position="107"/>
    </location>
    <ligand>
        <name>FMN</name>
        <dbReference type="ChEBI" id="CHEBI:58210"/>
    </ligand>
</feature>
<dbReference type="SUPFAM" id="SSF51395">
    <property type="entry name" value="FMN-linked oxidoreductases"/>
    <property type="match status" value="1"/>
</dbReference>
<dbReference type="PIRSF" id="PIRSF000138">
    <property type="entry name" value="Al-hdrx_acd_dh"/>
    <property type="match status" value="1"/>
</dbReference>
<evidence type="ECO:0000256" key="8">
    <source>
        <dbReference type="SAM" id="MobiDB-lite"/>
    </source>
</evidence>
<evidence type="ECO:0000256" key="2">
    <source>
        <dbReference type="ARBA" id="ARBA00022630"/>
    </source>
</evidence>
<feature type="region of interest" description="Disordered" evidence="8">
    <location>
        <begin position="1"/>
        <end position="20"/>
    </location>
</feature>
<proteinExistence type="inferred from homology"/>
<feature type="binding site" evidence="7">
    <location>
        <position position="308"/>
    </location>
    <ligand>
        <name>glyoxylate</name>
        <dbReference type="ChEBI" id="CHEBI:36655"/>
    </ligand>
</feature>
<keyword evidence="2 7" id="KW-0285">Flavoprotein</keyword>
<evidence type="ECO:0000256" key="1">
    <source>
        <dbReference type="ARBA" id="ARBA00001917"/>
    </source>
</evidence>
<evidence type="ECO:0000256" key="4">
    <source>
        <dbReference type="ARBA" id="ARBA00023002"/>
    </source>
</evidence>
<feature type="binding site" evidence="7">
    <location>
        <position position="191"/>
    </location>
    <ligand>
        <name>glyoxylate</name>
        <dbReference type="ChEBI" id="CHEBI:36655"/>
    </ligand>
</feature>
<dbReference type="PROSITE" id="PS00557">
    <property type="entry name" value="FMN_HYDROXY_ACID_DH_1"/>
    <property type="match status" value="1"/>
</dbReference>
<keyword evidence="3 7" id="KW-0288">FMN</keyword>
<dbReference type="GO" id="GO:0010181">
    <property type="term" value="F:FMN binding"/>
    <property type="evidence" value="ECO:0007669"/>
    <property type="project" value="InterPro"/>
</dbReference>
<dbReference type="InterPro" id="IPR008259">
    <property type="entry name" value="FMN_hydac_DH_AS"/>
</dbReference>
<reference evidence="10 11" key="1">
    <citation type="submission" date="2020-04" db="EMBL/GenBank/DDBJ databases">
        <title>Achromobacter ruhlandii genome sequencing and assembly.</title>
        <authorList>
            <person name="Martins R.C.R."/>
            <person name="Perdigao-Neto L.V."/>
            <person name="Levin A.S.S."/>
            <person name="Costa S.F."/>
        </authorList>
    </citation>
    <scope>NUCLEOTIDE SEQUENCE [LARGE SCALE GENOMIC DNA]</scope>
    <source>
        <strain evidence="10 11">9035ralo</strain>
    </source>
</reference>
<gene>
    <name evidence="10" type="ORF">HGQ98_00195</name>
</gene>
<dbReference type="Pfam" id="PF01070">
    <property type="entry name" value="FMN_dh"/>
    <property type="match status" value="1"/>
</dbReference>
<dbReference type="InterPro" id="IPR037396">
    <property type="entry name" value="FMN_HAD"/>
</dbReference>
<evidence type="ECO:0000256" key="5">
    <source>
        <dbReference type="ARBA" id="ARBA00024042"/>
    </source>
</evidence>
<dbReference type="AlphaFoldDB" id="A0A848NBP5"/>
<protein>
    <submittedName>
        <fullName evidence="10">Alpha-hydroxy-acid oxidizing protein</fullName>
    </submittedName>
</protein>
<evidence type="ECO:0000256" key="6">
    <source>
        <dbReference type="PIRSR" id="PIRSR000138-1"/>
    </source>
</evidence>
<dbReference type="PANTHER" id="PTHR10578">
    <property type="entry name" value="S -2-HYDROXY-ACID OXIDASE-RELATED"/>
    <property type="match status" value="1"/>
</dbReference>
<evidence type="ECO:0000259" key="9">
    <source>
        <dbReference type="PROSITE" id="PS51349"/>
    </source>
</evidence>
<feature type="active site" description="Proton acceptor" evidence="6">
    <location>
        <position position="305"/>
    </location>
</feature>
<comment type="caution">
    <text evidence="10">The sequence shown here is derived from an EMBL/GenBank/DDBJ whole genome shotgun (WGS) entry which is preliminary data.</text>
</comment>
<comment type="cofactor">
    <cofactor evidence="1">
        <name>FMN</name>
        <dbReference type="ChEBI" id="CHEBI:58210"/>
    </cofactor>
</comment>
<sequence>MNHQYVQSGTGDRKETPQGARVAYSRKLESCLSLDDFELAAKRHLPTPFYQYVSGGTETNQSLRSNRSVFSDFELVPRFMVGVDNVDTSVDLLGHRYSLPFGIAPMGVAALWAYRGDTVLASAAAVENIPMMLSGASLIPLEDVRQANQRAWFQMFFPSEDAGIVALPERVRAAGYETLVITVDCPVNGNRENNARAGFSTPVRPSLRLAWQGITHPRWTAGTFLRTLFTHGMPHFENNHAHRGVPIFSASAQRDLSAAAHADWRQVKLVRELWKGKLIIKGLLDPRDAAMAAACGADGVVVSNHGGRQLDGAAAPLRVLPGIVAACPGIPVMLDSGVRRGTDVIKALALGAKFVFVGRPFAYAASVGGREGVLRAIQLLKEEVQRDMALAGRRSVGDIDKSVLYPLRGYSHQV</sequence>
<feature type="compositionally biased region" description="Polar residues" evidence="8">
    <location>
        <begin position="1"/>
        <end position="10"/>
    </location>
</feature>
<dbReference type="InterPro" id="IPR000262">
    <property type="entry name" value="FMN-dep_DH"/>
</dbReference>
<comment type="similarity">
    <text evidence="5">Belongs to the FMN-dependent alpha-hydroxy acid dehydrogenase family.</text>
</comment>
<evidence type="ECO:0000313" key="10">
    <source>
        <dbReference type="EMBL" id="NMU88310.1"/>
    </source>
</evidence>
<dbReference type="GO" id="GO:0016614">
    <property type="term" value="F:oxidoreductase activity, acting on CH-OH group of donors"/>
    <property type="evidence" value="ECO:0007669"/>
    <property type="project" value="UniProtKB-ARBA"/>
</dbReference>
<dbReference type="InterPro" id="IPR012133">
    <property type="entry name" value="Alpha-hydoxy_acid_DH_FMN"/>
</dbReference>
<feature type="domain" description="FMN hydroxy acid dehydrogenase" evidence="9">
    <location>
        <begin position="26"/>
        <end position="409"/>
    </location>
</feature>
<evidence type="ECO:0000256" key="3">
    <source>
        <dbReference type="ARBA" id="ARBA00022643"/>
    </source>
</evidence>
<dbReference type="Proteomes" id="UP000542405">
    <property type="component" value="Unassembled WGS sequence"/>
</dbReference>